<evidence type="ECO:0000256" key="6">
    <source>
        <dbReference type="ARBA" id="ARBA00023136"/>
    </source>
</evidence>
<feature type="transmembrane region" description="Helical" evidence="7">
    <location>
        <begin position="86"/>
        <end position="108"/>
    </location>
</feature>
<name>K9YY62_DACS8</name>
<protein>
    <submittedName>
        <fullName evidence="9">ABC-type nitrate/sulfonate/bicarbonate transport system, permease component</fullName>
    </submittedName>
</protein>
<keyword evidence="5 7" id="KW-1133">Transmembrane helix</keyword>
<dbReference type="OrthoDB" id="9796361at2"/>
<comment type="similarity">
    <text evidence="7">Belongs to the binding-protein-dependent transport system permease family.</text>
</comment>
<gene>
    <name evidence="9" type="ORF">Dacsa_2656</name>
</gene>
<keyword evidence="4 7" id="KW-0812">Transmembrane</keyword>
<dbReference type="RefSeq" id="WP_015230224.1">
    <property type="nucleotide sequence ID" value="NC_019780.1"/>
</dbReference>
<evidence type="ECO:0000256" key="5">
    <source>
        <dbReference type="ARBA" id="ARBA00022989"/>
    </source>
</evidence>
<dbReference type="PANTHER" id="PTHR30151:SF0">
    <property type="entry name" value="ABC TRANSPORTER PERMEASE PROTEIN MJ0413-RELATED"/>
    <property type="match status" value="1"/>
</dbReference>
<dbReference type="GO" id="GO:0055085">
    <property type="term" value="P:transmembrane transport"/>
    <property type="evidence" value="ECO:0007669"/>
    <property type="project" value="InterPro"/>
</dbReference>
<dbReference type="Pfam" id="PF00528">
    <property type="entry name" value="BPD_transp_1"/>
    <property type="match status" value="1"/>
</dbReference>
<keyword evidence="3" id="KW-1003">Cell membrane</keyword>
<feature type="transmembrane region" description="Helical" evidence="7">
    <location>
        <begin position="157"/>
        <end position="179"/>
    </location>
</feature>
<keyword evidence="2 7" id="KW-0813">Transport</keyword>
<dbReference type="Gene3D" id="1.10.3720.10">
    <property type="entry name" value="MetI-like"/>
    <property type="match status" value="1"/>
</dbReference>
<proteinExistence type="inferred from homology"/>
<evidence type="ECO:0000313" key="10">
    <source>
        <dbReference type="Proteomes" id="UP000010482"/>
    </source>
</evidence>
<feature type="transmembrane region" description="Helical" evidence="7">
    <location>
        <begin position="43"/>
        <end position="65"/>
    </location>
</feature>
<sequence length="244" mass="26113">MGLISFIIILLLWQWAAQGYTSVILPSAIEVGIALQTLLWEGRVISAVGATVFHALTGFGLAVIAGGLSGSLAGTQRRIKQALNPIATALLGTPPIAWLVLAMVWFGLGDTNSIFTVAVTVSPILFTASAETISTLDPRLLAVAQVYQMQGKVLFQSLYLPHLLSQLLPVMVTGLGLSWRVAIMSEVLATPTGIGAELNTARANLDTAQVMAWIVITIILVLTSDTLLRQLQKRLLPWTDNSDQ</sequence>
<dbReference type="KEGG" id="dsl:Dacsa_2656"/>
<dbReference type="HOGENOM" id="CLU_046113_4_0_3"/>
<evidence type="ECO:0000256" key="4">
    <source>
        <dbReference type="ARBA" id="ARBA00022692"/>
    </source>
</evidence>
<keyword evidence="10" id="KW-1185">Reference proteome</keyword>
<organism evidence="9 10">
    <name type="scientific">Dactylococcopsis salina (strain PCC 8305)</name>
    <name type="common">Myxobactron salinum</name>
    <dbReference type="NCBI Taxonomy" id="13035"/>
    <lineage>
        <taxon>Bacteria</taxon>
        <taxon>Bacillati</taxon>
        <taxon>Cyanobacteriota</taxon>
        <taxon>Cyanophyceae</taxon>
        <taxon>Nodosilineales</taxon>
        <taxon>Cymatolegaceae</taxon>
        <taxon>Dactylococcopsis</taxon>
    </lineage>
</organism>
<dbReference type="InterPro" id="IPR035906">
    <property type="entry name" value="MetI-like_sf"/>
</dbReference>
<feature type="domain" description="ABC transmembrane type-1" evidence="8">
    <location>
        <begin position="48"/>
        <end position="228"/>
    </location>
</feature>
<feature type="transmembrane region" description="Helical" evidence="7">
    <location>
        <begin position="210"/>
        <end position="228"/>
    </location>
</feature>
<dbReference type="InterPro" id="IPR000515">
    <property type="entry name" value="MetI-like"/>
</dbReference>
<dbReference type="GO" id="GO:0005886">
    <property type="term" value="C:plasma membrane"/>
    <property type="evidence" value="ECO:0007669"/>
    <property type="project" value="UniProtKB-SubCell"/>
</dbReference>
<evidence type="ECO:0000256" key="7">
    <source>
        <dbReference type="RuleBase" id="RU363032"/>
    </source>
</evidence>
<evidence type="ECO:0000256" key="1">
    <source>
        <dbReference type="ARBA" id="ARBA00004651"/>
    </source>
</evidence>
<dbReference type="eggNOG" id="COG0600">
    <property type="taxonomic scope" value="Bacteria"/>
</dbReference>
<dbReference type="EMBL" id="CP003944">
    <property type="protein sequence ID" value="AFZ51235.1"/>
    <property type="molecule type" value="Genomic_DNA"/>
</dbReference>
<dbReference type="Proteomes" id="UP000010482">
    <property type="component" value="Chromosome"/>
</dbReference>
<evidence type="ECO:0000313" key="9">
    <source>
        <dbReference type="EMBL" id="AFZ51235.1"/>
    </source>
</evidence>
<evidence type="ECO:0000259" key="8">
    <source>
        <dbReference type="PROSITE" id="PS50928"/>
    </source>
</evidence>
<dbReference type="PROSITE" id="PS50928">
    <property type="entry name" value="ABC_TM1"/>
    <property type="match status" value="1"/>
</dbReference>
<feature type="transmembrane region" description="Helical" evidence="7">
    <location>
        <begin position="114"/>
        <end position="136"/>
    </location>
</feature>
<dbReference type="PANTHER" id="PTHR30151">
    <property type="entry name" value="ALKANE SULFONATE ABC TRANSPORTER-RELATED, MEMBRANE SUBUNIT"/>
    <property type="match status" value="1"/>
</dbReference>
<dbReference type="AlphaFoldDB" id="K9YY62"/>
<accession>K9YY62</accession>
<reference evidence="9" key="1">
    <citation type="submission" date="2012-04" db="EMBL/GenBank/DDBJ databases">
        <title>Finished genome of Dactylococcopsis salina PCC 8305.</title>
        <authorList>
            <consortium name="US DOE Joint Genome Institute"/>
            <person name="Gugger M."/>
            <person name="Coursin T."/>
            <person name="Rippka R."/>
            <person name="Tandeau De Marsac N."/>
            <person name="Huntemann M."/>
            <person name="Wei C.-L."/>
            <person name="Han J."/>
            <person name="Detter J.C."/>
            <person name="Han C."/>
            <person name="Tapia R."/>
            <person name="Daligault H."/>
            <person name="Chen A."/>
            <person name="Krypides N."/>
            <person name="Mavromatis K."/>
            <person name="Markowitz V."/>
            <person name="Szeto E."/>
            <person name="Ivanova N."/>
            <person name="Ovchinnikova G."/>
            <person name="Pagani I."/>
            <person name="Pati A."/>
            <person name="Goodwin L."/>
            <person name="Peters L."/>
            <person name="Pitluck S."/>
            <person name="Woyke T."/>
            <person name="Kerfeld C."/>
        </authorList>
    </citation>
    <scope>NUCLEOTIDE SEQUENCE [LARGE SCALE GENOMIC DNA]</scope>
    <source>
        <strain evidence="9">PCC 8305</strain>
    </source>
</reference>
<comment type="subcellular location">
    <subcellularLocation>
        <location evidence="1 7">Cell membrane</location>
        <topology evidence="1 7">Multi-pass membrane protein</topology>
    </subcellularLocation>
</comment>
<dbReference type="STRING" id="13035.Dacsa_2656"/>
<dbReference type="SUPFAM" id="SSF161098">
    <property type="entry name" value="MetI-like"/>
    <property type="match status" value="1"/>
</dbReference>
<evidence type="ECO:0000256" key="3">
    <source>
        <dbReference type="ARBA" id="ARBA00022475"/>
    </source>
</evidence>
<keyword evidence="6 7" id="KW-0472">Membrane</keyword>
<evidence type="ECO:0000256" key="2">
    <source>
        <dbReference type="ARBA" id="ARBA00022448"/>
    </source>
</evidence>